<accession>A0ABD5UMK5</accession>
<keyword evidence="4" id="KW-1185">Reference proteome</keyword>
<dbReference type="PANTHER" id="PTHR40690">
    <property type="entry name" value="GLL3100 PROTEIN"/>
    <property type="match status" value="1"/>
</dbReference>
<comment type="caution">
    <text evidence="3">The sequence shown here is derived from an EMBL/GenBank/DDBJ whole genome shotgun (WGS) entry which is preliminary data.</text>
</comment>
<sequence length="364" mass="37658">MSDERIVILAHEKFPERAKTALGVMRYGDQDVRAVLDRDRAGDRVRDHVSDLDDAPIVESFDEAYAAADGDLDALYIGIAPIGGGFDESWRADVEAAIEAGCDVVSGLHYFLTDDAELAALADEHGVELRDVREPDDDLTVATGGAGDVDADVVCTVGTDCSVGKMTASLEIVAAARERGIDAAFIPTGQTGIMIAGWGNPIDRVVSDFTAGAVEDMLVEVGDDYDLLVVEGQGSIVHPAYSAVTCGILHGSMADGLVLCHAAGREVVHGFESFDLPSVSEYVDLYEGLANPVHETDIVAGALNTKDVEDDEDAADAVAAFAVDAGVPAADPVRQGADAIVDGIVDAGLGGSTVPGASAGAADE</sequence>
<dbReference type="InterPro" id="IPR035402">
    <property type="entry name" value="DgcN-like_N"/>
</dbReference>
<dbReference type="Pfam" id="PF17396">
    <property type="entry name" value="DUF1611_N"/>
    <property type="match status" value="1"/>
</dbReference>
<evidence type="ECO:0000259" key="2">
    <source>
        <dbReference type="Pfam" id="PF17396"/>
    </source>
</evidence>
<dbReference type="Pfam" id="PF07755">
    <property type="entry name" value="DUF1611"/>
    <property type="match status" value="1"/>
</dbReference>
<dbReference type="InterPro" id="IPR027417">
    <property type="entry name" value="P-loop_NTPase"/>
</dbReference>
<dbReference type="Proteomes" id="UP001596333">
    <property type="component" value="Unassembled WGS sequence"/>
</dbReference>
<dbReference type="Gene3D" id="3.40.50.300">
    <property type="entry name" value="P-loop containing nucleotide triphosphate hydrolases"/>
    <property type="match status" value="1"/>
</dbReference>
<feature type="domain" description="D-glutamate N-acetyltransferase-like C-terminal" evidence="1">
    <location>
        <begin position="141"/>
        <end position="341"/>
    </location>
</feature>
<dbReference type="Gene3D" id="3.40.50.720">
    <property type="entry name" value="NAD(P)-binding Rossmann-like Domain"/>
    <property type="match status" value="1"/>
</dbReference>
<dbReference type="InterPro" id="IPR011669">
    <property type="entry name" value="DgcN-like"/>
</dbReference>
<evidence type="ECO:0000313" key="3">
    <source>
        <dbReference type="EMBL" id="MFC6890604.1"/>
    </source>
</evidence>
<feature type="domain" description="D-glutamate N-acetyltransferase-like N-terminal" evidence="2">
    <location>
        <begin position="39"/>
        <end position="135"/>
    </location>
</feature>
<evidence type="ECO:0000313" key="4">
    <source>
        <dbReference type="Proteomes" id="UP001596333"/>
    </source>
</evidence>
<dbReference type="InterPro" id="IPR035086">
    <property type="entry name" value="DgcN-like_C"/>
</dbReference>
<dbReference type="RefSeq" id="WP_379770734.1">
    <property type="nucleotide sequence ID" value="NZ_JBHSXI010000023.1"/>
</dbReference>
<protein>
    <submittedName>
        <fullName evidence="3">DUF1611 domain-containing protein</fullName>
    </submittedName>
</protein>
<dbReference type="EMBL" id="JBHSXI010000023">
    <property type="protein sequence ID" value="MFC6890604.1"/>
    <property type="molecule type" value="Genomic_DNA"/>
</dbReference>
<dbReference type="AlphaFoldDB" id="A0ABD5UMK5"/>
<dbReference type="PIRSF" id="PIRSF026760">
    <property type="entry name" value="UCP026760"/>
    <property type="match status" value="1"/>
</dbReference>
<dbReference type="SUPFAM" id="SSF52540">
    <property type="entry name" value="P-loop containing nucleoside triphosphate hydrolases"/>
    <property type="match status" value="1"/>
</dbReference>
<reference evidence="3 4" key="1">
    <citation type="journal article" date="2019" name="Int. J. Syst. Evol. Microbiol.">
        <title>The Global Catalogue of Microorganisms (GCM) 10K type strain sequencing project: providing services to taxonomists for standard genome sequencing and annotation.</title>
        <authorList>
            <consortium name="The Broad Institute Genomics Platform"/>
            <consortium name="The Broad Institute Genome Sequencing Center for Infectious Disease"/>
            <person name="Wu L."/>
            <person name="Ma J."/>
        </authorList>
    </citation>
    <scope>NUCLEOTIDE SEQUENCE [LARGE SCALE GENOMIC DNA]</scope>
    <source>
        <strain evidence="3 4">Y73</strain>
    </source>
</reference>
<dbReference type="PANTHER" id="PTHR40690:SF1">
    <property type="entry name" value="DUF1611 DOMAIN-CONTAINING PROTEIN"/>
    <property type="match status" value="1"/>
</dbReference>
<gene>
    <name evidence="3" type="ORF">ACFQEY_16575</name>
</gene>
<evidence type="ECO:0000259" key="1">
    <source>
        <dbReference type="Pfam" id="PF07755"/>
    </source>
</evidence>
<name>A0ABD5UMK5_9EURY</name>
<proteinExistence type="predicted"/>
<organism evidence="3 4">
    <name type="scientific">Halorubrum trueperi</name>
    <dbReference type="NCBI Taxonomy" id="2004704"/>
    <lineage>
        <taxon>Archaea</taxon>
        <taxon>Methanobacteriati</taxon>
        <taxon>Methanobacteriota</taxon>
        <taxon>Stenosarchaea group</taxon>
        <taxon>Halobacteria</taxon>
        <taxon>Halobacteriales</taxon>
        <taxon>Haloferacaceae</taxon>
        <taxon>Halorubrum</taxon>
    </lineage>
</organism>